<feature type="transmembrane region" description="Helical" evidence="1">
    <location>
        <begin position="69"/>
        <end position="91"/>
    </location>
</feature>
<keyword evidence="1" id="KW-0472">Membrane</keyword>
<dbReference type="AlphaFoldDB" id="A0A7M7FYJ7"/>
<dbReference type="Pfam" id="PF24985">
    <property type="entry name" value="DUF7775"/>
    <property type="match status" value="1"/>
</dbReference>
<evidence type="ECO:0000313" key="3">
    <source>
        <dbReference type="EnsemblMetazoa" id="XP_001119879"/>
    </source>
</evidence>
<name>A0A7M7FYJ7_APIME</name>
<dbReference type="Proteomes" id="UP000005203">
    <property type="component" value="Linkage group LG11"/>
</dbReference>
<dbReference type="PANTHER" id="PTHR36692:SF2">
    <property type="entry name" value="GEO12064P1"/>
    <property type="match status" value="1"/>
</dbReference>
<accession>A0A7M7FYJ7</accession>
<feature type="domain" description="DUF7775" evidence="2">
    <location>
        <begin position="8"/>
        <end position="90"/>
    </location>
</feature>
<dbReference type="OMA" id="CAMFIAS"/>
<organism evidence="3">
    <name type="scientific">Apis mellifera</name>
    <name type="common">Honeybee</name>
    <dbReference type="NCBI Taxonomy" id="7460"/>
    <lineage>
        <taxon>Eukaryota</taxon>
        <taxon>Metazoa</taxon>
        <taxon>Ecdysozoa</taxon>
        <taxon>Arthropoda</taxon>
        <taxon>Hexapoda</taxon>
        <taxon>Insecta</taxon>
        <taxon>Pterygota</taxon>
        <taxon>Neoptera</taxon>
        <taxon>Endopterygota</taxon>
        <taxon>Hymenoptera</taxon>
        <taxon>Apocrita</taxon>
        <taxon>Aculeata</taxon>
        <taxon>Apoidea</taxon>
        <taxon>Anthophila</taxon>
        <taxon>Apidae</taxon>
        <taxon>Apis</taxon>
    </lineage>
</organism>
<keyword evidence="1" id="KW-0812">Transmembrane</keyword>
<dbReference type="GO" id="GO:0019991">
    <property type="term" value="P:septate junction assembly"/>
    <property type="evidence" value="ECO:0007669"/>
    <property type="project" value="InterPro"/>
</dbReference>
<keyword evidence="1" id="KW-1133">Transmembrane helix</keyword>
<dbReference type="OrthoDB" id="6349206at2759"/>
<accession>A0A8B6XDP7</accession>
<evidence type="ECO:0000313" key="5">
    <source>
        <dbReference type="RefSeq" id="XP_001119879.1"/>
    </source>
</evidence>
<proteinExistence type="predicted"/>
<dbReference type="GO" id="GO:0005886">
    <property type="term" value="C:plasma membrane"/>
    <property type="evidence" value="ECO:0007669"/>
    <property type="project" value="TreeGrafter"/>
</dbReference>
<evidence type="ECO:0000313" key="4">
    <source>
        <dbReference type="Proteomes" id="UP000005203"/>
    </source>
</evidence>
<dbReference type="InterPro" id="IPR056677">
    <property type="entry name" value="DUF7775"/>
</dbReference>
<evidence type="ECO:0000259" key="2">
    <source>
        <dbReference type="Pfam" id="PF24985"/>
    </source>
</evidence>
<dbReference type="GeneID" id="724580"/>
<dbReference type="PANTHER" id="PTHR36692">
    <property type="entry name" value="PROTEIN SNAKESKIN"/>
    <property type="match status" value="1"/>
</dbReference>
<dbReference type="KEGG" id="ame:724580"/>
<reference evidence="3" key="1">
    <citation type="submission" date="2021-01" db="UniProtKB">
        <authorList>
            <consortium name="EnsemblMetazoa"/>
        </authorList>
    </citation>
    <scope>IDENTIFICATION</scope>
    <source>
        <strain evidence="3">DH4</strain>
    </source>
</reference>
<dbReference type="RefSeq" id="XP_001119879.1">
    <property type="nucleotide sequence ID" value="XM_001119879.5"/>
</dbReference>
<keyword evidence="4" id="KW-1185">Reference proteome</keyword>
<gene>
    <name evidence="3" type="primary">724580</name>
    <name evidence="5" type="synonym">LOC724580</name>
</gene>
<feature type="transmembrane region" description="Helical" evidence="1">
    <location>
        <begin position="103"/>
        <end position="125"/>
    </location>
</feature>
<protein>
    <submittedName>
        <fullName evidence="5">Uncharacterized protein LOC724580</fullName>
    </submittedName>
</protein>
<feature type="transmembrane region" description="Helical" evidence="1">
    <location>
        <begin position="6"/>
        <end position="25"/>
    </location>
</feature>
<sequence>MGMNKATIFKVVELIIVCVLIGLHYHSFSDSSLMSAFLTMGTFGGYLIILVGMCLGIILGATIDHRLDLFFSIVGCILFIIAGALILDHFINAVYRGNFRNTGIAKGLISIVQGVLFLIDAVFAFRGD</sequence>
<feature type="transmembrane region" description="Helical" evidence="1">
    <location>
        <begin position="37"/>
        <end position="63"/>
    </location>
</feature>
<evidence type="ECO:0000256" key="1">
    <source>
        <dbReference type="SAM" id="Phobius"/>
    </source>
</evidence>
<reference evidence="5" key="2">
    <citation type="submission" date="2025-04" db="UniProtKB">
        <authorList>
            <consortium name="RefSeq"/>
        </authorList>
    </citation>
    <scope>IDENTIFICATION</scope>
    <source>
        <strain evidence="5">DH4</strain>
        <tissue evidence="5">Whole body</tissue>
    </source>
</reference>
<dbReference type="InterPro" id="IPR038976">
    <property type="entry name" value="Ssk"/>
</dbReference>
<dbReference type="EnsemblMetazoa" id="XM_001119879">
    <property type="protein sequence ID" value="XP_001119879"/>
    <property type="gene ID" value="LOC724580"/>
</dbReference>